<protein>
    <recommendedName>
        <fullName evidence="11">DEAD/DEAH box helicase</fullName>
    </recommendedName>
</protein>
<evidence type="ECO:0000256" key="4">
    <source>
        <dbReference type="ARBA" id="ARBA00022840"/>
    </source>
</evidence>
<keyword evidence="10" id="KW-1185">Reference proteome</keyword>
<evidence type="ECO:0008006" key="11">
    <source>
        <dbReference type="Google" id="ProtNLM"/>
    </source>
</evidence>
<evidence type="ECO:0000256" key="3">
    <source>
        <dbReference type="ARBA" id="ARBA00022806"/>
    </source>
</evidence>
<gene>
    <name evidence="9" type="ORF">WJX81_000707</name>
</gene>
<evidence type="ECO:0000259" key="6">
    <source>
        <dbReference type="PROSITE" id="PS51192"/>
    </source>
</evidence>
<dbReference type="PANTHER" id="PTHR47959">
    <property type="entry name" value="ATP-DEPENDENT RNA HELICASE RHLE-RELATED"/>
    <property type="match status" value="1"/>
</dbReference>
<dbReference type="SMART" id="SM00490">
    <property type="entry name" value="HELICc"/>
    <property type="match status" value="1"/>
</dbReference>
<feature type="domain" description="DEAD-box RNA helicase Q" evidence="8">
    <location>
        <begin position="19"/>
        <end position="47"/>
    </location>
</feature>
<dbReference type="GO" id="GO:0005829">
    <property type="term" value="C:cytosol"/>
    <property type="evidence" value="ECO:0007669"/>
    <property type="project" value="TreeGrafter"/>
</dbReference>
<evidence type="ECO:0000256" key="5">
    <source>
        <dbReference type="PROSITE-ProRule" id="PRU00552"/>
    </source>
</evidence>
<dbReference type="PROSITE" id="PS51194">
    <property type="entry name" value="HELICASE_CTER"/>
    <property type="match status" value="1"/>
</dbReference>
<feature type="short sequence motif" description="Q motif" evidence="5">
    <location>
        <begin position="19"/>
        <end position="47"/>
    </location>
</feature>
<keyword evidence="4" id="KW-0067">ATP-binding</keyword>
<dbReference type="InterPro" id="IPR027417">
    <property type="entry name" value="P-loop_NTPase"/>
</dbReference>
<dbReference type="InterPro" id="IPR050079">
    <property type="entry name" value="DEAD_box_RNA_helicase"/>
</dbReference>
<dbReference type="CDD" id="cd18787">
    <property type="entry name" value="SF2_C_DEAD"/>
    <property type="match status" value="1"/>
</dbReference>
<evidence type="ECO:0000259" key="8">
    <source>
        <dbReference type="PROSITE" id="PS51195"/>
    </source>
</evidence>
<dbReference type="Gene3D" id="3.40.50.300">
    <property type="entry name" value="P-loop containing nucleotide triphosphate hydrolases"/>
    <property type="match status" value="2"/>
</dbReference>
<dbReference type="SUPFAM" id="SSF52540">
    <property type="entry name" value="P-loop containing nucleoside triphosphate hydrolases"/>
    <property type="match status" value="1"/>
</dbReference>
<dbReference type="PANTHER" id="PTHR47959:SF2">
    <property type="entry name" value="ATP-DEPENDENT RNA HELICASE DEAD BOX FAMILY"/>
    <property type="match status" value="1"/>
</dbReference>
<evidence type="ECO:0000256" key="1">
    <source>
        <dbReference type="ARBA" id="ARBA00022741"/>
    </source>
</evidence>
<name>A0AAW1R3T4_9CHLO</name>
<dbReference type="InterPro" id="IPR014014">
    <property type="entry name" value="RNA_helicase_DEAD_Q_motif"/>
</dbReference>
<evidence type="ECO:0000313" key="10">
    <source>
        <dbReference type="Proteomes" id="UP001445335"/>
    </source>
</evidence>
<keyword evidence="1" id="KW-0547">Nucleotide-binding</keyword>
<dbReference type="GO" id="GO:0003676">
    <property type="term" value="F:nucleic acid binding"/>
    <property type="evidence" value="ECO:0007669"/>
    <property type="project" value="InterPro"/>
</dbReference>
<organism evidence="9 10">
    <name type="scientific">Elliptochloris bilobata</name>
    <dbReference type="NCBI Taxonomy" id="381761"/>
    <lineage>
        <taxon>Eukaryota</taxon>
        <taxon>Viridiplantae</taxon>
        <taxon>Chlorophyta</taxon>
        <taxon>core chlorophytes</taxon>
        <taxon>Trebouxiophyceae</taxon>
        <taxon>Trebouxiophyceae incertae sedis</taxon>
        <taxon>Elliptochloris clade</taxon>
        <taxon>Elliptochloris</taxon>
    </lineage>
</organism>
<evidence type="ECO:0000259" key="7">
    <source>
        <dbReference type="PROSITE" id="PS51194"/>
    </source>
</evidence>
<keyword evidence="3" id="KW-0347">Helicase</keyword>
<dbReference type="PROSITE" id="PS51195">
    <property type="entry name" value="Q_MOTIF"/>
    <property type="match status" value="1"/>
</dbReference>
<dbReference type="InterPro" id="IPR014001">
    <property type="entry name" value="Helicase_ATP-bd"/>
</dbReference>
<dbReference type="GO" id="GO:0003724">
    <property type="term" value="F:RNA helicase activity"/>
    <property type="evidence" value="ECO:0007669"/>
    <property type="project" value="InterPro"/>
</dbReference>
<reference evidence="9 10" key="1">
    <citation type="journal article" date="2024" name="Nat. Commun.">
        <title>Phylogenomics reveals the evolutionary origins of lichenization in chlorophyte algae.</title>
        <authorList>
            <person name="Puginier C."/>
            <person name="Libourel C."/>
            <person name="Otte J."/>
            <person name="Skaloud P."/>
            <person name="Haon M."/>
            <person name="Grisel S."/>
            <person name="Petersen M."/>
            <person name="Berrin J.G."/>
            <person name="Delaux P.M."/>
            <person name="Dal Grande F."/>
            <person name="Keller J."/>
        </authorList>
    </citation>
    <scope>NUCLEOTIDE SEQUENCE [LARGE SCALE GENOMIC DNA]</scope>
    <source>
        <strain evidence="9 10">SAG 245.80</strain>
    </source>
</reference>
<keyword evidence="2" id="KW-0378">Hydrolase</keyword>
<proteinExistence type="predicted"/>
<dbReference type="Pfam" id="PF00271">
    <property type="entry name" value="Helicase_C"/>
    <property type="match status" value="1"/>
</dbReference>
<dbReference type="Proteomes" id="UP001445335">
    <property type="component" value="Unassembled WGS sequence"/>
</dbReference>
<evidence type="ECO:0000313" key="9">
    <source>
        <dbReference type="EMBL" id="KAK9828374.1"/>
    </source>
</evidence>
<comment type="caution">
    <text evidence="9">The sequence shown here is derived from an EMBL/GenBank/DDBJ whole genome shotgun (WGS) entry which is preliminary data.</text>
</comment>
<dbReference type="InterPro" id="IPR001650">
    <property type="entry name" value="Helicase_C-like"/>
</dbReference>
<dbReference type="GO" id="GO:0005524">
    <property type="term" value="F:ATP binding"/>
    <property type="evidence" value="ECO:0007669"/>
    <property type="project" value="UniProtKB-KW"/>
</dbReference>
<dbReference type="EMBL" id="JALJOU010000051">
    <property type="protein sequence ID" value="KAK9828374.1"/>
    <property type="molecule type" value="Genomic_DNA"/>
</dbReference>
<dbReference type="InterPro" id="IPR011545">
    <property type="entry name" value="DEAD/DEAH_box_helicase_dom"/>
</dbReference>
<dbReference type="Pfam" id="PF00270">
    <property type="entry name" value="DEAD"/>
    <property type="match status" value="1"/>
</dbReference>
<feature type="domain" description="Helicase C-terminal" evidence="7">
    <location>
        <begin position="262"/>
        <end position="404"/>
    </location>
</feature>
<sequence length="474" mass="50875">MAVPERQRTADVLSGGGMRSFTELLLPQHLLLALREAGFERPSPVQEAAVPLARSGADLVVQAKSGTGKTIVFGIAAVELLRLDLPSPQVLVVAPTREIALQVGEVMSAVSARLPAPGLAIGTFIGGLPTEEDVRRLRRPCHVAVGTPGRLCALVENRALPVRDVRLLVLDEADNLWAADAFRKDVLRLAGALPKQKQVLAMSATFSASALAGVEQLMRRPQRVLLAPDHVSLLGVRQYYSVVPEAGSGQVQLEAKARAFLALAGALSFTQAVLFCARQHEAAWLAQRLCNAGFPAAFLAGARSQVERMDALDAVREFRLRVIVATDLIARGVDLERVNLVANLDLPPSGESYAHRVGRTGRFGTRGVAVTFVTAAELPALHRLLVGVPGAQVEELPAEVPKEAYYYALPNEDERAALAALLPADAIGSSSRRRRWAMIPPGIHSVWRALHPGPRRSLRALAPPTCGVRARQQS</sequence>
<feature type="domain" description="Helicase ATP-binding" evidence="6">
    <location>
        <begin position="50"/>
        <end position="224"/>
    </location>
</feature>
<accession>A0AAW1R3T4</accession>
<dbReference type="AlphaFoldDB" id="A0AAW1R3T4"/>
<evidence type="ECO:0000256" key="2">
    <source>
        <dbReference type="ARBA" id="ARBA00022801"/>
    </source>
</evidence>
<dbReference type="GO" id="GO:0016787">
    <property type="term" value="F:hydrolase activity"/>
    <property type="evidence" value="ECO:0007669"/>
    <property type="project" value="UniProtKB-KW"/>
</dbReference>
<dbReference type="PROSITE" id="PS51192">
    <property type="entry name" value="HELICASE_ATP_BIND_1"/>
    <property type="match status" value="1"/>
</dbReference>
<dbReference type="SMART" id="SM00487">
    <property type="entry name" value="DEXDc"/>
    <property type="match status" value="1"/>
</dbReference>